<comment type="similarity">
    <text evidence="9">Belongs to the anthranilate phosphoribosyltransferase family.</text>
</comment>
<gene>
    <name evidence="9" type="primary">trpD</name>
    <name evidence="12" type="ORF">A3F83_15465</name>
</gene>
<feature type="binding site" evidence="9">
    <location>
        <position position="112"/>
    </location>
    <ligand>
        <name>anthranilate</name>
        <dbReference type="ChEBI" id="CHEBI:16567"/>
        <label>1</label>
    </ligand>
</feature>
<feature type="binding site" evidence="9">
    <location>
        <position position="93"/>
    </location>
    <ligand>
        <name>Mg(2+)</name>
        <dbReference type="ChEBI" id="CHEBI:18420"/>
        <label>1</label>
    </ligand>
</feature>
<evidence type="ECO:0000259" key="10">
    <source>
        <dbReference type="Pfam" id="PF00591"/>
    </source>
</evidence>
<keyword evidence="3 9" id="KW-0328">Glycosyltransferase</keyword>
<evidence type="ECO:0000259" key="11">
    <source>
        <dbReference type="Pfam" id="PF02885"/>
    </source>
</evidence>
<comment type="cofactor">
    <cofactor evidence="9">
        <name>Mg(2+)</name>
        <dbReference type="ChEBI" id="CHEBI:18420"/>
    </cofactor>
    <text evidence="9">Binds 2 magnesium ions per monomer.</text>
</comment>
<dbReference type="GO" id="GO:0005829">
    <property type="term" value="C:cytosol"/>
    <property type="evidence" value="ECO:0007669"/>
    <property type="project" value="TreeGrafter"/>
</dbReference>
<dbReference type="EC" id="2.4.2.18" evidence="9"/>
<dbReference type="STRING" id="1817867.A3F83_15465"/>
<dbReference type="InterPro" id="IPR036320">
    <property type="entry name" value="Glycosyl_Trfase_fam3_N_dom_sf"/>
</dbReference>
<evidence type="ECO:0000256" key="7">
    <source>
        <dbReference type="ARBA" id="ARBA00052328"/>
    </source>
</evidence>
<organism evidence="12 13">
    <name type="scientific">Candidatus Glassbacteria bacterium RIFCSPLOWO2_12_FULL_58_11</name>
    <dbReference type="NCBI Taxonomy" id="1817867"/>
    <lineage>
        <taxon>Bacteria</taxon>
        <taxon>Candidatus Glassiibacteriota</taxon>
    </lineage>
</organism>
<dbReference type="InterPro" id="IPR017459">
    <property type="entry name" value="Glycosyl_Trfase_fam3_N_dom"/>
</dbReference>
<keyword evidence="6 9" id="KW-0057">Aromatic amino acid biosynthesis</keyword>
<dbReference type="SUPFAM" id="SSF52418">
    <property type="entry name" value="Nucleoside phosphorylase/phosphoribosyltransferase catalytic domain"/>
    <property type="match status" value="1"/>
</dbReference>
<dbReference type="Gene3D" id="1.20.970.10">
    <property type="entry name" value="Transferase, Pyrimidine Nucleoside Phosphorylase, Chain C"/>
    <property type="match status" value="1"/>
</dbReference>
<evidence type="ECO:0000313" key="12">
    <source>
        <dbReference type="EMBL" id="OGG05407.1"/>
    </source>
</evidence>
<dbReference type="GO" id="GO:0000287">
    <property type="term" value="F:magnesium ion binding"/>
    <property type="evidence" value="ECO:0007669"/>
    <property type="project" value="UniProtKB-UniRule"/>
</dbReference>
<feature type="binding site" evidence="9">
    <location>
        <position position="89"/>
    </location>
    <ligand>
        <name>5-phospho-alpha-D-ribose 1-diphosphate</name>
        <dbReference type="ChEBI" id="CHEBI:58017"/>
    </ligand>
</feature>
<name>A0A1F5YZN1_9BACT</name>
<feature type="binding site" evidence="9">
    <location>
        <position position="121"/>
    </location>
    <ligand>
        <name>5-phospho-alpha-D-ribose 1-diphosphate</name>
        <dbReference type="ChEBI" id="CHEBI:58017"/>
    </ligand>
</feature>
<feature type="domain" description="Glycosyl transferase family 3 N-terminal" evidence="11">
    <location>
        <begin position="4"/>
        <end position="64"/>
    </location>
</feature>
<feature type="binding site" evidence="9">
    <location>
        <begin position="109"/>
        <end position="117"/>
    </location>
    <ligand>
        <name>5-phospho-alpha-D-ribose 1-diphosphate</name>
        <dbReference type="ChEBI" id="CHEBI:58017"/>
    </ligand>
</feature>
<keyword evidence="4 9" id="KW-0808">Transferase</keyword>
<dbReference type="InterPro" id="IPR000312">
    <property type="entry name" value="Glycosyl_Trfase_fam3"/>
</dbReference>
<evidence type="ECO:0000256" key="6">
    <source>
        <dbReference type="ARBA" id="ARBA00023141"/>
    </source>
</evidence>
<comment type="similarity">
    <text evidence="8">In the C-terminal section; belongs to the anthranilate phosphoribosyltransferase family.</text>
</comment>
<reference evidence="12 13" key="1">
    <citation type="journal article" date="2016" name="Nat. Commun.">
        <title>Thousands of microbial genomes shed light on interconnected biogeochemical processes in an aquifer system.</title>
        <authorList>
            <person name="Anantharaman K."/>
            <person name="Brown C.T."/>
            <person name="Hug L.A."/>
            <person name="Sharon I."/>
            <person name="Castelle C.J."/>
            <person name="Probst A.J."/>
            <person name="Thomas B.C."/>
            <person name="Singh A."/>
            <person name="Wilkins M.J."/>
            <person name="Karaoz U."/>
            <person name="Brodie E.L."/>
            <person name="Williams K.H."/>
            <person name="Hubbard S.S."/>
            <person name="Banfield J.F."/>
        </authorList>
    </citation>
    <scope>NUCLEOTIDE SEQUENCE [LARGE SCALE GENOMIC DNA]</scope>
</reference>
<dbReference type="FunFam" id="3.40.1030.10:FF:000002">
    <property type="entry name" value="Anthranilate phosphoribosyltransferase"/>
    <property type="match status" value="1"/>
</dbReference>
<dbReference type="Gene3D" id="3.40.1030.10">
    <property type="entry name" value="Nucleoside phosphorylase/phosphoribosyltransferase catalytic domain"/>
    <property type="match status" value="1"/>
</dbReference>
<accession>A0A1F5YZN1</accession>
<dbReference type="HAMAP" id="MF_00211">
    <property type="entry name" value="TrpD"/>
    <property type="match status" value="1"/>
</dbReference>
<comment type="pathway">
    <text evidence="1 9">Amino-acid biosynthesis; L-tryptophan biosynthesis; L-tryptophan from chorismate: step 2/5.</text>
</comment>
<dbReference type="NCBIfam" id="TIGR01245">
    <property type="entry name" value="trpD"/>
    <property type="match status" value="1"/>
</dbReference>
<evidence type="ECO:0000256" key="5">
    <source>
        <dbReference type="ARBA" id="ARBA00022822"/>
    </source>
</evidence>
<feature type="binding site" evidence="9">
    <location>
        <position position="167"/>
    </location>
    <ligand>
        <name>anthranilate</name>
        <dbReference type="ChEBI" id="CHEBI:16567"/>
        <label>2</label>
    </ligand>
</feature>
<comment type="subunit">
    <text evidence="9">Homodimer.</text>
</comment>
<comment type="caution">
    <text evidence="9">Lacks conserved residue(s) required for the propagation of feature annotation.</text>
</comment>
<feature type="binding site" evidence="9">
    <location>
        <begin position="91"/>
        <end position="94"/>
    </location>
    <ligand>
        <name>5-phospho-alpha-D-ribose 1-diphosphate</name>
        <dbReference type="ChEBI" id="CHEBI:58017"/>
    </ligand>
</feature>
<feature type="binding site" evidence="9">
    <location>
        <begin position="84"/>
        <end position="85"/>
    </location>
    <ligand>
        <name>5-phospho-alpha-D-ribose 1-diphosphate</name>
        <dbReference type="ChEBI" id="CHEBI:58017"/>
    </ligand>
</feature>
<dbReference type="UniPathway" id="UPA00035">
    <property type="reaction ID" value="UER00041"/>
</dbReference>
<keyword evidence="9" id="KW-0460">Magnesium</keyword>
<evidence type="ECO:0000256" key="2">
    <source>
        <dbReference type="ARBA" id="ARBA00022605"/>
    </source>
</evidence>
<feature type="binding site" evidence="9">
    <location>
        <position position="227"/>
    </location>
    <ligand>
        <name>Mg(2+)</name>
        <dbReference type="ChEBI" id="CHEBI:18420"/>
        <label>1</label>
    </ligand>
</feature>
<dbReference type="EMBL" id="MFIX01000056">
    <property type="protein sequence ID" value="OGG05407.1"/>
    <property type="molecule type" value="Genomic_DNA"/>
</dbReference>
<comment type="caution">
    <text evidence="12">The sequence shown here is derived from an EMBL/GenBank/DDBJ whole genome shotgun (WGS) entry which is preliminary data.</text>
</comment>
<dbReference type="InterPro" id="IPR005940">
    <property type="entry name" value="Anthranilate_Pribosyl_Tfrase"/>
</dbReference>
<evidence type="ECO:0000256" key="8">
    <source>
        <dbReference type="ARBA" id="ARBA00061188"/>
    </source>
</evidence>
<keyword evidence="2 9" id="KW-0028">Amino-acid biosynthesis</keyword>
<dbReference type="GO" id="GO:0000162">
    <property type="term" value="P:L-tryptophan biosynthetic process"/>
    <property type="evidence" value="ECO:0007669"/>
    <property type="project" value="UniProtKB-UniRule"/>
</dbReference>
<dbReference type="GO" id="GO:0004048">
    <property type="term" value="F:anthranilate phosphoribosyltransferase activity"/>
    <property type="evidence" value="ECO:0007669"/>
    <property type="project" value="UniProtKB-UniRule"/>
</dbReference>
<dbReference type="AlphaFoldDB" id="A0A1F5YZN1"/>
<keyword evidence="5 9" id="KW-0822">Tryptophan biosynthesis</keyword>
<feature type="binding site" evidence="9">
    <location>
        <position position="227"/>
    </location>
    <ligand>
        <name>Mg(2+)</name>
        <dbReference type="ChEBI" id="CHEBI:18420"/>
        <label>2</label>
    </ligand>
</feature>
<comment type="function">
    <text evidence="9">Catalyzes the transfer of the phosphoribosyl group of 5-phosphorylribose-1-pyrophosphate (PRPP) to anthranilate to yield N-(5'-phosphoribosyl)-anthranilate (PRA).</text>
</comment>
<evidence type="ECO:0000256" key="1">
    <source>
        <dbReference type="ARBA" id="ARBA00004907"/>
    </source>
</evidence>
<comment type="catalytic activity">
    <reaction evidence="7 9">
        <text>N-(5-phospho-beta-D-ribosyl)anthranilate + diphosphate = 5-phospho-alpha-D-ribose 1-diphosphate + anthranilate</text>
        <dbReference type="Rhea" id="RHEA:11768"/>
        <dbReference type="ChEBI" id="CHEBI:16567"/>
        <dbReference type="ChEBI" id="CHEBI:18277"/>
        <dbReference type="ChEBI" id="CHEBI:33019"/>
        <dbReference type="ChEBI" id="CHEBI:58017"/>
        <dbReference type="EC" id="2.4.2.18"/>
    </reaction>
</comment>
<dbReference type="InterPro" id="IPR035902">
    <property type="entry name" value="Nuc_phospho_transferase"/>
</dbReference>
<dbReference type="SUPFAM" id="SSF47648">
    <property type="entry name" value="Nucleoside phosphorylase/phosphoribosyltransferase N-terminal domain"/>
    <property type="match status" value="1"/>
</dbReference>
<evidence type="ECO:0000313" key="13">
    <source>
        <dbReference type="Proteomes" id="UP000179129"/>
    </source>
</evidence>
<feature type="binding site" evidence="9">
    <location>
        <position position="81"/>
    </location>
    <ligand>
        <name>5-phospho-alpha-D-ribose 1-diphosphate</name>
        <dbReference type="ChEBI" id="CHEBI:58017"/>
    </ligand>
</feature>
<dbReference type="Pfam" id="PF02885">
    <property type="entry name" value="Glycos_trans_3N"/>
    <property type="match status" value="1"/>
</dbReference>
<proteinExistence type="inferred from homology"/>
<keyword evidence="9" id="KW-0479">Metal-binding</keyword>
<feature type="binding site" evidence="9">
    <location>
        <position position="226"/>
    </location>
    <ligand>
        <name>Mg(2+)</name>
        <dbReference type="ChEBI" id="CHEBI:18420"/>
        <label>2</label>
    </ligand>
</feature>
<dbReference type="Proteomes" id="UP000179129">
    <property type="component" value="Unassembled WGS sequence"/>
</dbReference>
<sequence>MIVEAIRELVEGRNLTEEAAGGAMTEIMEGRALPSQIGAFLTALRLKGETVEEISAFVRVMRAKVTPIKSQVHAEVLDTCGTGGDGSGSFNISTAAAFVAAGEGVPVAKHGNRSVSSNCGSADVLKELGVNIEATPEVVRRCLDEAGICFIFAPLFHPAMKHAIGPRREIGIRTVFNILGPLTNPAGARHQLLGVYSPELTGTLAGVLARLGSRKAYVVHGHGGLDEISLSGSTRVTELKGDKIRDLVIRPEDFSLEVRPEEAIKGGDAAANARILKEVLEGRPGAYRDSVLLNAGAAISAFRTDVSIVEGVERAAGAIDSGRALQKLEALIELSRSQA</sequence>
<dbReference type="Pfam" id="PF00591">
    <property type="entry name" value="Glycos_transf_3"/>
    <property type="match status" value="1"/>
</dbReference>
<evidence type="ECO:0000256" key="3">
    <source>
        <dbReference type="ARBA" id="ARBA00022676"/>
    </source>
</evidence>
<protein>
    <recommendedName>
        <fullName evidence="9">Anthranilate phosphoribosyltransferase</fullName>
        <ecNumber evidence="9">2.4.2.18</ecNumber>
    </recommendedName>
</protein>
<evidence type="ECO:0000256" key="4">
    <source>
        <dbReference type="ARBA" id="ARBA00022679"/>
    </source>
</evidence>
<feature type="domain" description="Glycosyl transferase family 3" evidence="10">
    <location>
        <begin position="75"/>
        <end position="325"/>
    </location>
</feature>
<dbReference type="PANTHER" id="PTHR43285:SF2">
    <property type="entry name" value="ANTHRANILATE PHOSPHORIBOSYLTRANSFERASE"/>
    <property type="match status" value="1"/>
</dbReference>
<feature type="binding site" evidence="9">
    <location>
        <position position="81"/>
    </location>
    <ligand>
        <name>anthranilate</name>
        <dbReference type="ChEBI" id="CHEBI:16567"/>
        <label>1</label>
    </ligand>
</feature>
<dbReference type="PANTHER" id="PTHR43285">
    <property type="entry name" value="ANTHRANILATE PHOSPHORIBOSYLTRANSFERASE"/>
    <property type="match status" value="1"/>
</dbReference>
<evidence type="ECO:0000256" key="9">
    <source>
        <dbReference type="HAMAP-Rule" id="MF_00211"/>
    </source>
</evidence>